<organism evidence="2 3">
    <name type="scientific">Handroanthus impetiginosus</name>
    <dbReference type="NCBI Taxonomy" id="429701"/>
    <lineage>
        <taxon>Eukaryota</taxon>
        <taxon>Viridiplantae</taxon>
        <taxon>Streptophyta</taxon>
        <taxon>Embryophyta</taxon>
        <taxon>Tracheophyta</taxon>
        <taxon>Spermatophyta</taxon>
        <taxon>Magnoliopsida</taxon>
        <taxon>eudicotyledons</taxon>
        <taxon>Gunneridae</taxon>
        <taxon>Pentapetalae</taxon>
        <taxon>asterids</taxon>
        <taxon>lamiids</taxon>
        <taxon>Lamiales</taxon>
        <taxon>Bignoniaceae</taxon>
        <taxon>Crescentiina</taxon>
        <taxon>Tabebuia alliance</taxon>
        <taxon>Handroanthus</taxon>
    </lineage>
</organism>
<gene>
    <name evidence="2" type="ORF">CDL12_04163</name>
</gene>
<proteinExistence type="predicted"/>
<feature type="compositionally biased region" description="Basic and acidic residues" evidence="1">
    <location>
        <begin position="85"/>
        <end position="99"/>
    </location>
</feature>
<comment type="caution">
    <text evidence="2">The sequence shown here is derived from an EMBL/GenBank/DDBJ whole genome shotgun (WGS) entry which is preliminary data.</text>
</comment>
<keyword evidence="3" id="KW-1185">Reference proteome</keyword>
<protein>
    <recommendedName>
        <fullName evidence="4">Exonuclease domain-containing protein</fullName>
    </recommendedName>
</protein>
<accession>A0A2G9I038</accession>
<evidence type="ECO:0008006" key="4">
    <source>
        <dbReference type="Google" id="ProtNLM"/>
    </source>
</evidence>
<reference evidence="3" key="1">
    <citation type="journal article" date="2018" name="Gigascience">
        <title>Genome assembly of the Pink Ipe (Handroanthus impetiginosus, Bignoniaceae), a highly valued, ecologically keystone Neotropical timber forest tree.</title>
        <authorList>
            <person name="Silva-Junior O.B."/>
            <person name="Grattapaglia D."/>
            <person name="Novaes E."/>
            <person name="Collevatti R.G."/>
        </authorList>
    </citation>
    <scope>NUCLEOTIDE SEQUENCE [LARGE SCALE GENOMIC DNA]</scope>
    <source>
        <strain evidence="3">cv. UFG-1</strain>
    </source>
</reference>
<evidence type="ECO:0000313" key="2">
    <source>
        <dbReference type="EMBL" id="PIN23127.1"/>
    </source>
</evidence>
<evidence type="ECO:0000313" key="3">
    <source>
        <dbReference type="Proteomes" id="UP000231279"/>
    </source>
</evidence>
<dbReference type="AlphaFoldDB" id="A0A2G9I038"/>
<dbReference type="STRING" id="429701.A0A2G9I038"/>
<dbReference type="Proteomes" id="UP000231279">
    <property type="component" value="Unassembled WGS sequence"/>
</dbReference>
<sequence length="139" mass="15552">MSSTPRPFKFCPNIYVCADIEWRVDPCHLSDFAPNSICAAYAVKEIGEEVDEPVEMDQLSNAFSLLELDVEDARHQITVPAAAGDENREIRDGDKREDNGLDDATLLKNENGDKETSGLILGNYKMPLVWIDLEMTGEF</sequence>
<feature type="region of interest" description="Disordered" evidence="1">
    <location>
        <begin position="82"/>
        <end position="109"/>
    </location>
</feature>
<dbReference type="OrthoDB" id="270189at2759"/>
<dbReference type="EMBL" id="NKXS01000622">
    <property type="protein sequence ID" value="PIN23127.1"/>
    <property type="molecule type" value="Genomic_DNA"/>
</dbReference>
<evidence type="ECO:0000256" key="1">
    <source>
        <dbReference type="SAM" id="MobiDB-lite"/>
    </source>
</evidence>
<name>A0A2G9I038_9LAMI</name>